<keyword evidence="4 6" id="KW-0378">Hydrolase</keyword>
<comment type="similarity">
    <text evidence="1 6">Belongs to the peptidase S1B family.</text>
</comment>
<accession>A0A8J4EHG5</accession>
<dbReference type="InterPro" id="IPR009003">
    <property type="entry name" value="Peptidase_S1_PA"/>
</dbReference>
<name>A0A8J4EHG5_9ACTN</name>
<dbReference type="InterPro" id="IPR018114">
    <property type="entry name" value="TRYPSIN_HIS"/>
</dbReference>
<sequence>MTVAAVAGALPVPTDAAWAVPDPGTRGRTEIQVPVDGARTMFEFHRGYTGADKQVRQLNSHAVGWLNGNCTGAMVSPHLFMTAAHCGGPGWSGSVRFLSLDEDAARPGPAAQQWGPAYHARVLPWQSFGTATGGGDTVLWQVSNGPDGVAPGVRHGMVELSETEVAVGDEAYSLWGNPVERYDGQRLDWTILHSAGRATARQVVDWRGPTTDYSIYGAPGGSGSPIFGGAKHGHRVIGVTSCGPSPEGGSRCAADTTHFVRQHDAERNAVLDAIEYDWLLTEPTMPFRLDQFDTAPKRAQWVPFPNGGGSIGTESGTWAAKATATTAPADSLWHRTARFLPRTTYRFSAVVRGTTAGASGFVKLRGDGGPADPSVTLTPGTAWARVTGRFTTGDSPNHRFVLGANAGSTVFFRDVAITQESAAFTFDSGEERRTWETAGSSHLTSWGVADAHDFSGVVAGPVPATTGWGLRNRYVALRPHRTYELTFTARHVTGAPDQAGTFAVQDLGGVVAGRHSWAFTSAGQRLDRRVVVTTTGHAGHTVVFGGGALTYLVDNLRIREL</sequence>
<evidence type="ECO:0000313" key="8">
    <source>
        <dbReference type="EMBL" id="GIJ72177.1"/>
    </source>
</evidence>
<organism evidence="8 9">
    <name type="scientific">Virgisporangium ochraceum</name>
    <dbReference type="NCBI Taxonomy" id="65505"/>
    <lineage>
        <taxon>Bacteria</taxon>
        <taxon>Bacillati</taxon>
        <taxon>Actinomycetota</taxon>
        <taxon>Actinomycetes</taxon>
        <taxon>Micromonosporales</taxon>
        <taxon>Micromonosporaceae</taxon>
        <taxon>Virgisporangium</taxon>
    </lineage>
</organism>
<evidence type="ECO:0000256" key="5">
    <source>
        <dbReference type="ARBA" id="ARBA00022825"/>
    </source>
</evidence>
<dbReference type="Gene3D" id="2.40.10.10">
    <property type="entry name" value="Trypsin-like serine proteases"/>
    <property type="match status" value="2"/>
</dbReference>
<dbReference type="InterPro" id="IPR008256">
    <property type="entry name" value="Peptidase_S1B"/>
</dbReference>
<dbReference type="PRINTS" id="PR00839">
    <property type="entry name" value="V8PROTEASE"/>
</dbReference>
<comment type="caution">
    <text evidence="8">The sequence shown here is derived from an EMBL/GenBank/DDBJ whole genome shotgun (WGS) entry which is preliminary data.</text>
</comment>
<dbReference type="EMBL" id="BOPH01000097">
    <property type="protein sequence ID" value="GIJ72177.1"/>
    <property type="molecule type" value="Genomic_DNA"/>
</dbReference>
<dbReference type="Gene3D" id="2.60.120.260">
    <property type="entry name" value="Galactose-binding domain-like"/>
    <property type="match status" value="1"/>
</dbReference>
<dbReference type="AlphaFoldDB" id="A0A8J4EHG5"/>
<proteinExistence type="inferred from homology"/>
<dbReference type="Pfam" id="PF00089">
    <property type="entry name" value="Trypsin"/>
    <property type="match status" value="1"/>
</dbReference>
<evidence type="ECO:0000256" key="4">
    <source>
        <dbReference type="ARBA" id="ARBA00022801"/>
    </source>
</evidence>
<keyword evidence="5 6" id="KW-0720">Serine protease</keyword>
<dbReference type="GO" id="GO:0006508">
    <property type="term" value="P:proteolysis"/>
    <property type="evidence" value="ECO:0007669"/>
    <property type="project" value="UniProtKB-KW"/>
</dbReference>
<dbReference type="EC" id="3.4.21.-" evidence="6"/>
<evidence type="ECO:0000256" key="2">
    <source>
        <dbReference type="ARBA" id="ARBA00022670"/>
    </source>
</evidence>
<evidence type="ECO:0000313" key="9">
    <source>
        <dbReference type="Proteomes" id="UP000635606"/>
    </source>
</evidence>
<keyword evidence="2 6" id="KW-0645">Protease</keyword>
<keyword evidence="9" id="KW-1185">Reference proteome</keyword>
<evidence type="ECO:0000256" key="6">
    <source>
        <dbReference type="RuleBase" id="RU004296"/>
    </source>
</evidence>
<evidence type="ECO:0000256" key="3">
    <source>
        <dbReference type="ARBA" id="ARBA00022729"/>
    </source>
</evidence>
<gene>
    <name evidence="8" type="ORF">Voc01_070940</name>
</gene>
<keyword evidence="3" id="KW-0732">Signal</keyword>
<evidence type="ECO:0000259" key="7">
    <source>
        <dbReference type="Pfam" id="PF00089"/>
    </source>
</evidence>
<reference evidence="8" key="1">
    <citation type="submission" date="2021-01" db="EMBL/GenBank/DDBJ databases">
        <title>Whole genome shotgun sequence of Virgisporangium ochraceum NBRC 16418.</title>
        <authorList>
            <person name="Komaki H."/>
            <person name="Tamura T."/>
        </authorList>
    </citation>
    <scope>NUCLEOTIDE SEQUENCE</scope>
    <source>
        <strain evidence="8">NBRC 16418</strain>
    </source>
</reference>
<dbReference type="PROSITE" id="PS00134">
    <property type="entry name" value="TRYPSIN_HIS"/>
    <property type="match status" value="1"/>
</dbReference>
<protein>
    <recommendedName>
        <fullName evidence="6">Serine protease</fullName>
        <ecNumber evidence="6">3.4.21.-</ecNumber>
    </recommendedName>
</protein>
<dbReference type="InterPro" id="IPR043504">
    <property type="entry name" value="Peptidase_S1_PA_chymotrypsin"/>
</dbReference>
<dbReference type="SUPFAM" id="SSF50494">
    <property type="entry name" value="Trypsin-like serine proteases"/>
    <property type="match status" value="1"/>
</dbReference>
<dbReference type="InterPro" id="IPR001254">
    <property type="entry name" value="Trypsin_dom"/>
</dbReference>
<dbReference type="Proteomes" id="UP000635606">
    <property type="component" value="Unassembled WGS sequence"/>
</dbReference>
<dbReference type="GO" id="GO:0004252">
    <property type="term" value="F:serine-type endopeptidase activity"/>
    <property type="evidence" value="ECO:0007669"/>
    <property type="project" value="InterPro"/>
</dbReference>
<evidence type="ECO:0000256" key="1">
    <source>
        <dbReference type="ARBA" id="ARBA00008764"/>
    </source>
</evidence>
<feature type="domain" description="Peptidase S1" evidence="7">
    <location>
        <begin position="67"/>
        <end position="250"/>
    </location>
</feature>